<evidence type="ECO:0000256" key="4">
    <source>
        <dbReference type="PROSITE-ProRule" id="PRU01100"/>
    </source>
</evidence>
<organism evidence="7 8">
    <name type="scientific">Lentinula raphanica</name>
    <dbReference type="NCBI Taxonomy" id="153919"/>
    <lineage>
        <taxon>Eukaryota</taxon>
        <taxon>Fungi</taxon>
        <taxon>Dikarya</taxon>
        <taxon>Basidiomycota</taxon>
        <taxon>Agaricomycotina</taxon>
        <taxon>Agaricomycetes</taxon>
        <taxon>Agaricomycetidae</taxon>
        <taxon>Agaricales</taxon>
        <taxon>Marasmiineae</taxon>
        <taxon>Omphalotaceae</taxon>
        <taxon>Lentinula</taxon>
    </lineage>
</organism>
<dbReference type="Gene3D" id="3.20.20.80">
    <property type="entry name" value="Glycosidases"/>
    <property type="match status" value="1"/>
</dbReference>
<feature type="domain" description="GH26" evidence="6">
    <location>
        <begin position="18"/>
        <end position="329"/>
    </location>
</feature>
<keyword evidence="8" id="KW-1185">Reference proteome</keyword>
<proteinExistence type="inferred from homology"/>
<feature type="compositionally biased region" description="Low complexity" evidence="5">
    <location>
        <begin position="1"/>
        <end position="58"/>
    </location>
</feature>
<evidence type="ECO:0000256" key="1">
    <source>
        <dbReference type="ARBA" id="ARBA00007754"/>
    </source>
</evidence>
<gene>
    <name evidence="7" type="ORF">F5878DRAFT_651482</name>
</gene>
<keyword evidence="3 4" id="KW-0326">Glycosidase</keyword>
<dbReference type="PANTHER" id="PTHR40079">
    <property type="entry name" value="MANNAN ENDO-1,4-BETA-MANNOSIDASE E-RELATED"/>
    <property type="match status" value="1"/>
</dbReference>
<dbReference type="PROSITE" id="PS51764">
    <property type="entry name" value="GH26"/>
    <property type="match status" value="1"/>
</dbReference>
<feature type="active site" description="Nucleophile" evidence="4">
    <location>
        <position position="272"/>
    </location>
</feature>
<reference evidence="7" key="1">
    <citation type="submission" date="2022-08" db="EMBL/GenBank/DDBJ databases">
        <authorList>
            <consortium name="DOE Joint Genome Institute"/>
            <person name="Min B."/>
            <person name="Riley R."/>
            <person name="Sierra-Patev S."/>
            <person name="Naranjo-Ortiz M."/>
            <person name="Looney B."/>
            <person name="Konkel Z."/>
            <person name="Slot J.C."/>
            <person name="Sakamoto Y."/>
            <person name="Steenwyk J.L."/>
            <person name="Rokas A."/>
            <person name="Carro J."/>
            <person name="Camarero S."/>
            <person name="Ferreira P."/>
            <person name="Molpeceres G."/>
            <person name="Ruiz-Duenas F.J."/>
            <person name="Serrano A."/>
            <person name="Henrissat B."/>
            <person name="Drula E."/>
            <person name="Hughes K.W."/>
            <person name="Mata J.L."/>
            <person name="Ishikawa N.K."/>
            <person name="Vargas-Isla R."/>
            <person name="Ushijima S."/>
            <person name="Smith C.A."/>
            <person name="Ahrendt S."/>
            <person name="Andreopoulos W."/>
            <person name="He G."/>
            <person name="Labutti K."/>
            <person name="Lipzen A."/>
            <person name="Ng V."/>
            <person name="Sandor L."/>
            <person name="Barry K."/>
            <person name="Martinez A.T."/>
            <person name="Xiao Y."/>
            <person name="Gibbons J.G."/>
            <person name="Terashima K."/>
            <person name="Hibbett D.S."/>
            <person name="Grigoriev I.V."/>
        </authorList>
    </citation>
    <scope>NUCLEOTIDE SEQUENCE</scope>
    <source>
        <strain evidence="7">TFB9207</strain>
    </source>
</reference>
<dbReference type="AlphaFoldDB" id="A0AA38PB32"/>
<comment type="caution">
    <text evidence="7">The sequence shown here is derived from an EMBL/GenBank/DDBJ whole genome shotgun (WGS) entry which is preliminary data.</text>
</comment>
<dbReference type="EMBL" id="MU806116">
    <property type="protein sequence ID" value="KAJ3839647.1"/>
    <property type="molecule type" value="Genomic_DNA"/>
</dbReference>
<dbReference type="InterPro" id="IPR000805">
    <property type="entry name" value="Glyco_hydro_26"/>
</dbReference>
<evidence type="ECO:0000313" key="8">
    <source>
        <dbReference type="Proteomes" id="UP001163846"/>
    </source>
</evidence>
<dbReference type="InterPro" id="IPR017853">
    <property type="entry name" value="GH"/>
</dbReference>
<evidence type="ECO:0000256" key="2">
    <source>
        <dbReference type="ARBA" id="ARBA00022801"/>
    </source>
</evidence>
<protein>
    <submittedName>
        <fullName evidence="7">Glycoside hydrolase family 26 protein</fullName>
    </submittedName>
</protein>
<feature type="active site" description="Proton donor" evidence="4">
    <location>
        <position position="175"/>
    </location>
</feature>
<evidence type="ECO:0000256" key="3">
    <source>
        <dbReference type="ARBA" id="ARBA00023295"/>
    </source>
</evidence>
<dbReference type="Pfam" id="PF02156">
    <property type="entry name" value="Glyco_hydro_26"/>
    <property type="match status" value="1"/>
</dbReference>
<comment type="similarity">
    <text evidence="1 4">Belongs to the glycosyl hydrolase 26 family.</text>
</comment>
<accession>A0AA38PB32</accession>
<evidence type="ECO:0000259" key="6">
    <source>
        <dbReference type="PROSITE" id="PS51764"/>
    </source>
</evidence>
<feature type="region of interest" description="Disordered" evidence="5">
    <location>
        <begin position="1"/>
        <end position="66"/>
    </location>
</feature>
<keyword evidence="2 4" id="KW-0378">Hydrolase</keyword>
<evidence type="ECO:0000313" key="7">
    <source>
        <dbReference type="EMBL" id="KAJ3839647.1"/>
    </source>
</evidence>
<dbReference type="InterPro" id="IPR022790">
    <property type="entry name" value="GH26_dom"/>
</dbReference>
<name>A0AA38PB32_9AGAR</name>
<sequence>MDSGSSDFSSDNSTDSDSSSSSTLSTGNSTDSSSNSTSAGNSTDSSSNSTSSSDSTSSGGLGLPSDGLKTKNGVPFGFLPDVSAQATMAEINKAVGMSPASTYGWYAQITGDSWDGSQLLSQKQDIIDSKAVFIPAVMPTVDMSAITSDVAKQVASVLKQFTDEGVEVWLRFAHEVNYYISSGTYHGNVDSYQTAWANIAEAVKDNPKIKMFWCPNWADASSLEQWFPKDASTVDIVGMDAYPQSQQSFDDVYGSFYDAFAKKNNIPFAIGETGPGKGDDSLKEYWLKQIAEVDVQDKYPLYIAGCWFEYYKGFDFRIIMDQSSSIVAESKGEFQS</sequence>
<dbReference type="SUPFAM" id="SSF51445">
    <property type="entry name" value="(Trans)glycosidases"/>
    <property type="match status" value="1"/>
</dbReference>
<dbReference type="PANTHER" id="PTHR40079:SF6">
    <property type="entry name" value="GH26 DOMAIN-CONTAINING PROTEIN"/>
    <property type="match status" value="1"/>
</dbReference>
<dbReference type="GO" id="GO:0006080">
    <property type="term" value="P:substituted mannan metabolic process"/>
    <property type="evidence" value="ECO:0007669"/>
    <property type="project" value="InterPro"/>
</dbReference>
<evidence type="ECO:0000256" key="5">
    <source>
        <dbReference type="SAM" id="MobiDB-lite"/>
    </source>
</evidence>
<dbReference type="GO" id="GO:0016985">
    <property type="term" value="F:mannan endo-1,4-beta-mannosidase activity"/>
    <property type="evidence" value="ECO:0007669"/>
    <property type="project" value="InterPro"/>
</dbReference>
<dbReference type="Proteomes" id="UP001163846">
    <property type="component" value="Unassembled WGS sequence"/>
</dbReference>